<proteinExistence type="predicted"/>
<sequence>MMRDLFSRLFPFSPLTDYQYIGFGSKYFVDFTLLHRHLHIDKMVSIEADATNQARYHFNRPYECIKMAFGKASNVLPTLDFSRRSIVWLDYDGRFEKFMLDDVALLAEKVISGSVICLSYNTLPYELPILRDEYKNLHEGYYRQKFSELTGTESIPSDFDERGWSRAAKFSGFLRQAVITRLERVIALRNSQFSQDEDGKRLSAKQIMFFDYADGQPMSTVGFVLVSKDEESRLVDGRFDDFHFYRDGSESYEIRTSNLTIKEMRYLTEHMPQSPGALALPPGIFASSDVQAFCENYKYFPAFTEIEVY</sequence>
<accession>A0A5B9E497</accession>
<reference evidence="1 2" key="1">
    <citation type="submission" date="2019-08" db="EMBL/GenBank/DDBJ databases">
        <title>Complete genome sequence of Rhodanobacter glycinis strain T01E-68 isolated from tomato root.</title>
        <authorList>
            <person name="Weon H.-Y."/>
            <person name="Lee S.A."/>
        </authorList>
    </citation>
    <scope>NUCLEOTIDE SEQUENCE [LARGE SCALE GENOMIC DNA]</scope>
    <source>
        <strain evidence="1 2">T01E-68</strain>
    </source>
</reference>
<evidence type="ECO:0000313" key="1">
    <source>
        <dbReference type="EMBL" id="QEE24966.1"/>
    </source>
</evidence>
<dbReference type="EMBL" id="CP042807">
    <property type="protein sequence ID" value="QEE24966.1"/>
    <property type="molecule type" value="Genomic_DNA"/>
</dbReference>
<evidence type="ECO:0000313" key="2">
    <source>
        <dbReference type="Proteomes" id="UP000321807"/>
    </source>
</evidence>
<dbReference type="KEGG" id="rgl:CS053_11015"/>
<dbReference type="InterPro" id="IPR046788">
    <property type="entry name" value="Methyltransf_35"/>
</dbReference>
<protein>
    <submittedName>
        <fullName evidence="1">Uncharacterized protein</fullName>
    </submittedName>
</protein>
<dbReference type="Pfam" id="PF20553">
    <property type="entry name" value="Methyltransf_35"/>
    <property type="match status" value="1"/>
</dbReference>
<dbReference type="AlphaFoldDB" id="A0A5B9E497"/>
<dbReference type="Proteomes" id="UP000321807">
    <property type="component" value="Chromosome"/>
</dbReference>
<name>A0A5B9E497_9GAMM</name>
<organism evidence="1 2">
    <name type="scientific">Rhodanobacter glycinis</name>
    <dbReference type="NCBI Taxonomy" id="582702"/>
    <lineage>
        <taxon>Bacteria</taxon>
        <taxon>Pseudomonadati</taxon>
        <taxon>Pseudomonadota</taxon>
        <taxon>Gammaproteobacteria</taxon>
        <taxon>Lysobacterales</taxon>
        <taxon>Rhodanobacteraceae</taxon>
        <taxon>Rhodanobacter</taxon>
    </lineage>
</organism>
<dbReference type="RefSeq" id="WP_147627463.1">
    <property type="nucleotide sequence ID" value="NZ_CP042807.1"/>
</dbReference>
<gene>
    <name evidence="1" type="ORF">CS053_11015</name>
</gene>